<protein>
    <submittedName>
        <fullName evidence="2">DUF2306 domain-containing protein</fullName>
    </submittedName>
</protein>
<proteinExistence type="predicted"/>
<organism evidence="2 3">
    <name type="scientific">Novosphingobium soli</name>
    <dbReference type="NCBI Taxonomy" id="574956"/>
    <lineage>
        <taxon>Bacteria</taxon>
        <taxon>Pseudomonadati</taxon>
        <taxon>Pseudomonadota</taxon>
        <taxon>Alphaproteobacteria</taxon>
        <taxon>Sphingomonadales</taxon>
        <taxon>Sphingomonadaceae</taxon>
        <taxon>Novosphingobium</taxon>
    </lineage>
</organism>
<name>A0ABV6CXW0_9SPHN</name>
<dbReference type="Proteomes" id="UP001589798">
    <property type="component" value="Unassembled WGS sequence"/>
</dbReference>
<accession>A0ABV6CXW0</accession>
<dbReference type="RefSeq" id="WP_379487948.1">
    <property type="nucleotide sequence ID" value="NZ_JBHLWK010000015.1"/>
</dbReference>
<keyword evidence="3" id="KW-1185">Reference proteome</keyword>
<evidence type="ECO:0000313" key="2">
    <source>
        <dbReference type="EMBL" id="MFC0205217.1"/>
    </source>
</evidence>
<gene>
    <name evidence="2" type="ORF">ACFFJC_13165</name>
</gene>
<feature type="transmembrane region" description="Helical" evidence="1">
    <location>
        <begin position="111"/>
        <end position="132"/>
    </location>
</feature>
<feature type="transmembrane region" description="Helical" evidence="1">
    <location>
        <begin position="54"/>
        <end position="74"/>
    </location>
</feature>
<keyword evidence="1" id="KW-0472">Membrane</keyword>
<keyword evidence="1" id="KW-1133">Transmembrane helix</keyword>
<feature type="transmembrane region" description="Helical" evidence="1">
    <location>
        <begin position="25"/>
        <end position="42"/>
    </location>
</feature>
<keyword evidence="1" id="KW-0812">Transmembrane</keyword>
<comment type="caution">
    <text evidence="2">The sequence shown here is derived from an EMBL/GenBank/DDBJ whole genome shotgun (WGS) entry which is preliminary data.</text>
</comment>
<reference evidence="2 3" key="1">
    <citation type="submission" date="2024-09" db="EMBL/GenBank/DDBJ databases">
        <authorList>
            <person name="Sun Q."/>
            <person name="Mori K."/>
        </authorList>
    </citation>
    <scope>NUCLEOTIDE SEQUENCE [LARGE SCALE GENOMIC DNA]</scope>
    <source>
        <strain evidence="2 3">CCM 7706</strain>
    </source>
</reference>
<feature type="transmembrane region" description="Helical" evidence="1">
    <location>
        <begin position="144"/>
        <end position="162"/>
    </location>
</feature>
<evidence type="ECO:0000313" key="3">
    <source>
        <dbReference type="Proteomes" id="UP001589798"/>
    </source>
</evidence>
<evidence type="ECO:0000256" key="1">
    <source>
        <dbReference type="SAM" id="Phobius"/>
    </source>
</evidence>
<dbReference type="EMBL" id="JBHLWK010000015">
    <property type="protein sequence ID" value="MFC0205217.1"/>
    <property type="molecule type" value="Genomic_DNA"/>
</dbReference>
<sequence>MTAAAARRGAAAAPRPITPDRLERALGWLSLVMLAFVVLAVFRGMADWGKIPGVIWLHLATIAIALGLTPVLLWKPRGTAGHRKLGYAWSAAMFLTAVDSLFVTTSHPGQFSPIHALSAFTIVAVPVVVLSARRHKVERHRRTVRGLVIGALLIAGFFTFPFDRLLGHWLFG</sequence>
<feature type="transmembrane region" description="Helical" evidence="1">
    <location>
        <begin position="86"/>
        <end position="105"/>
    </location>
</feature>